<protein>
    <submittedName>
        <fullName evidence="2">Uncharacterized protein</fullName>
    </submittedName>
</protein>
<name>A0A8J5XGY2_DIALT</name>
<dbReference type="EMBL" id="JAGTXO010000006">
    <property type="protein sequence ID" value="KAG8467013.1"/>
    <property type="molecule type" value="Genomic_DNA"/>
</dbReference>
<dbReference type="AlphaFoldDB" id="A0A8J5XGY2"/>
<proteinExistence type="predicted"/>
<sequence>MLRRDTSRPSKRSLDRVRPNDRRANAPAAQPKGRELKARREAMELRAAPQQVADAPAPTTTVPPAWFQLLLLAAPVDDSGA</sequence>
<reference evidence="2" key="1">
    <citation type="submission" date="2021-05" db="EMBL/GenBank/DDBJ databases">
        <title>The genome of the haptophyte Pavlova lutheri (Diacronema luteri, Pavlovales) - a model for lipid biosynthesis in eukaryotic algae.</title>
        <authorList>
            <person name="Hulatt C.J."/>
            <person name="Posewitz M.C."/>
        </authorList>
    </citation>
    <scope>NUCLEOTIDE SEQUENCE</scope>
    <source>
        <strain evidence="2">NIVA-4/92</strain>
    </source>
</reference>
<dbReference type="Proteomes" id="UP000751190">
    <property type="component" value="Unassembled WGS sequence"/>
</dbReference>
<accession>A0A8J5XGY2</accession>
<keyword evidence="3" id="KW-1185">Reference proteome</keyword>
<evidence type="ECO:0000313" key="3">
    <source>
        <dbReference type="Proteomes" id="UP000751190"/>
    </source>
</evidence>
<feature type="compositionally biased region" description="Basic and acidic residues" evidence="1">
    <location>
        <begin position="1"/>
        <end position="24"/>
    </location>
</feature>
<organism evidence="2 3">
    <name type="scientific">Diacronema lutheri</name>
    <name type="common">Unicellular marine alga</name>
    <name type="synonym">Monochrysis lutheri</name>
    <dbReference type="NCBI Taxonomy" id="2081491"/>
    <lineage>
        <taxon>Eukaryota</taxon>
        <taxon>Haptista</taxon>
        <taxon>Haptophyta</taxon>
        <taxon>Pavlovophyceae</taxon>
        <taxon>Pavlovales</taxon>
        <taxon>Pavlovaceae</taxon>
        <taxon>Diacronema</taxon>
    </lineage>
</organism>
<evidence type="ECO:0000256" key="1">
    <source>
        <dbReference type="SAM" id="MobiDB-lite"/>
    </source>
</evidence>
<comment type="caution">
    <text evidence="2">The sequence shown here is derived from an EMBL/GenBank/DDBJ whole genome shotgun (WGS) entry which is preliminary data.</text>
</comment>
<evidence type="ECO:0000313" key="2">
    <source>
        <dbReference type="EMBL" id="KAG8467013.1"/>
    </source>
</evidence>
<feature type="region of interest" description="Disordered" evidence="1">
    <location>
        <begin position="1"/>
        <end position="40"/>
    </location>
</feature>
<gene>
    <name evidence="2" type="ORF">KFE25_000329</name>
</gene>